<evidence type="ECO:0000256" key="3">
    <source>
        <dbReference type="ARBA" id="ARBA00011738"/>
    </source>
</evidence>
<comment type="subunit">
    <text evidence="3">Homodimer.</text>
</comment>
<feature type="non-terminal residue" evidence="13">
    <location>
        <position position="1"/>
    </location>
</feature>
<gene>
    <name evidence="13" type="ORF">KR093_000095</name>
</gene>
<evidence type="ECO:0000256" key="2">
    <source>
        <dbReference type="ARBA" id="ARBA00004496"/>
    </source>
</evidence>
<dbReference type="GO" id="GO:0005737">
    <property type="term" value="C:cytoplasm"/>
    <property type="evidence" value="ECO:0007669"/>
    <property type="project" value="UniProtKB-SubCell"/>
</dbReference>
<dbReference type="GO" id="GO:0046872">
    <property type="term" value="F:metal ion binding"/>
    <property type="evidence" value="ECO:0007669"/>
    <property type="project" value="InterPro"/>
</dbReference>
<comment type="subcellular location">
    <subcellularLocation>
        <location evidence="2">Cytoplasm</location>
    </subcellularLocation>
</comment>
<evidence type="ECO:0000256" key="5">
    <source>
        <dbReference type="ARBA" id="ARBA00022801"/>
    </source>
</evidence>
<evidence type="ECO:0000256" key="11">
    <source>
        <dbReference type="ARBA" id="ARBA00080475"/>
    </source>
</evidence>
<evidence type="ECO:0000256" key="6">
    <source>
        <dbReference type="ARBA" id="ARBA00022842"/>
    </source>
</evidence>
<dbReference type="InterPro" id="IPR004385">
    <property type="entry name" value="NDP_pyrophosphatase"/>
</dbReference>
<dbReference type="NCBIfam" id="TIGR00052">
    <property type="entry name" value="nudix-type nucleoside diphosphatase, YffH/AdpP family"/>
    <property type="match status" value="1"/>
</dbReference>
<evidence type="ECO:0000313" key="14">
    <source>
        <dbReference type="Proteomes" id="UP001200034"/>
    </source>
</evidence>
<reference evidence="13" key="1">
    <citation type="journal article" date="2021" name="Mol. Ecol. Resour.">
        <title>Phylogenomic analyses of the genus Drosophila reveals genomic signals of climate adaptation.</title>
        <authorList>
            <person name="Li F."/>
            <person name="Rane R.V."/>
            <person name="Luria V."/>
            <person name="Xiong Z."/>
            <person name="Chen J."/>
            <person name="Li Z."/>
            <person name="Catullo R.A."/>
            <person name="Griffin P.C."/>
            <person name="Schiffer M."/>
            <person name="Pearce S."/>
            <person name="Lee S.F."/>
            <person name="McElroy K."/>
            <person name="Stocker A."/>
            <person name="Shirriffs J."/>
            <person name="Cockerell F."/>
            <person name="Coppin C."/>
            <person name="Sgro C.M."/>
            <person name="Karger A."/>
            <person name="Cain J.W."/>
            <person name="Weber J.A."/>
            <person name="Santpere G."/>
            <person name="Kirschner M.W."/>
            <person name="Hoffmann A.A."/>
            <person name="Oakeshott J.G."/>
            <person name="Zhang G."/>
        </authorList>
    </citation>
    <scope>NUCLEOTIDE SEQUENCE</scope>
    <source>
        <strain evidence="13">BGI-SZ-2011g</strain>
    </source>
</reference>
<dbReference type="EC" id="3.6.1.45" evidence="9"/>
<dbReference type="Gene3D" id="3.90.79.10">
    <property type="entry name" value="Nucleoside Triphosphate Pyrophosphohydrolase"/>
    <property type="match status" value="1"/>
</dbReference>
<evidence type="ECO:0000256" key="10">
    <source>
        <dbReference type="ARBA" id="ARBA00071467"/>
    </source>
</evidence>
<dbReference type="GO" id="GO:0019693">
    <property type="term" value="P:ribose phosphate metabolic process"/>
    <property type="evidence" value="ECO:0007669"/>
    <property type="project" value="TreeGrafter"/>
</dbReference>
<dbReference type="InterPro" id="IPR015797">
    <property type="entry name" value="NUDIX_hydrolase-like_dom_sf"/>
</dbReference>
<keyword evidence="5" id="KW-0378">Hydrolase</keyword>
<keyword evidence="14" id="KW-1185">Reference proteome</keyword>
<comment type="function">
    <text evidence="8">Hydrolyzes UDP-glucose to glucose 1-phosphate and UMP and ADP-ribose to ribose 5-phosphate and AMP. The physiological substrate is probably UDP-glucose. Poor activity on other substrates such as ADP-glucose, CDP-glucose, GDP-glucose and GDP-mannose.</text>
</comment>
<dbReference type="AlphaFoldDB" id="A0AAD4K7H3"/>
<evidence type="ECO:0000256" key="9">
    <source>
        <dbReference type="ARBA" id="ARBA00066480"/>
    </source>
</evidence>
<dbReference type="SUPFAM" id="SSF55811">
    <property type="entry name" value="Nudix"/>
    <property type="match status" value="1"/>
</dbReference>
<dbReference type="PROSITE" id="PS51462">
    <property type="entry name" value="NUDIX"/>
    <property type="match status" value="1"/>
</dbReference>
<evidence type="ECO:0000256" key="4">
    <source>
        <dbReference type="ARBA" id="ARBA00022490"/>
    </source>
</evidence>
<proteinExistence type="predicted"/>
<dbReference type="GO" id="GO:0006753">
    <property type="term" value="P:nucleoside phosphate metabolic process"/>
    <property type="evidence" value="ECO:0007669"/>
    <property type="project" value="TreeGrafter"/>
</dbReference>
<comment type="catalytic activity">
    <reaction evidence="7">
        <text>UDP-sugar + H2O = UMP + alpha-D-aldose 1-phosphate.</text>
        <dbReference type="EC" id="3.6.1.45"/>
    </reaction>
</comment>
<sequence>ITKVWFTPLPHNSKWIGPVQIHYIENGTKKDRDICKVFNGVMVVLFNISRKKLIYVRQFRPAVYHGMITGDSLEIPQGDIDLIKYPPAMGVTLEPCAGMVENNQTPREAASIEILEECGYQVPEESLELIYKYRSGVGTSSSDQTLFYCEVCDEQKVSDGGGVHDEFIEIVELSIDEARRYVKTGSTVSDGASTLLSTLWFLTNK</sequence>
<dbReference type="CDD" id="cd18887">
    <property type="entry name" value="NUDIX_UGPPase_Nudt14"/>
    <property type="match status" value="1"/>
</dbReference>
<evidence type="ECO:0000259" key="12">
    <source>
        <dbReference type="PROSITE" id="PS51462"/>
    </source>
</evidence>
<evidence type="ECO:0000256" key="8">
    <source>
        <dbReference type="ARBA" id="ARBA00054674"/>
    </source>
</evidence>
<accession>A0AAD4K7H3</accession>
<evidence type="ECO:0000256" key="7">
    <source>
        <dbReference type="ARBA" id="ARBA00051086"/>
    </source>
</evidence>
<keyword evidence="6" id="KW-0460">Magnesium</keyword>
<feature type="domain" description="Nudix hydrolase" evidence="12">
    <location>
        <begin position="36"/>
        <end position="203"/>
    </location>
</feature>
<evidence type="ECO:0000313" key="13">
    <source>
        <dbReference type="EMBL" id="KAH8381228.1"/>
    </source>
</evidence>
<dbReference type="InterPro" id="IPR000086">
    <property type="entry name" value="NUDIX_hydrolase_dom"/>
</dbReference>
<comment type="cofactor">
    <cofactor evidence="1">
        <name>Mg(2+)</name>
        <dbReference type="ChEBI" id="CHEBI:18420"/>
    </cofactor>
</comment>
<protein>
    <recommendedName>
        <fullName evidence="10">Uridine diphosphate glucose pyrophosphatase NUDT14</fullName>
        <ecNumber evidence="9">3.6.1.45</ecNumber>
    </recommendedName>
    <alternativeName>
        <fullName evidence="11">Nucleoside diphosphate-linked moiety X motif 14</fullName>
    </alternativeName>
</protein>
<keyword evidence="4" id="KW-0963">Cytoplasm</keyword>
<dbReference type="PANTHER" id="PTHR11839:SF15">
    <property type="entry name" value="URIDINE DIPHOSPHATE GLUCOSE PYROPHOSPHATASE NUDT14"/>
    <property type="match status" value="1"/>
</dbReference>
<dbReference type="PANTHER" id="PTHR11839">
    <property type="entry name" value="UDP/ADP-SUGAR PYROPHOSPHATASE"/>
    <property type="match status" value="1"/>
</dbReference>
<evidence type="ECO:0000256" key="1">
    <source>
        <dbReference type="ARBA" id="ARBA00001946"/>
    </source>
</evidence>
<dbReference type="Proteomes" id="UP001200034">
    <property type="component" value="Unassembled WGS sequence"/>
</dbReference>
<comment type="caution">
    <text evidence="13">The sequence shown here is derived from an EMBL/GenBank/DDBJ whole genome shotgun (WGS) entry which is preliminary data.</text>
</comment>
<name>A0AAD4K7H3_9MUSC</name>
<dbReference type="FunFam" id="3.90.79.10:FF:000035">
    <property type="entry name" value="Uridine diphosphate glucose pyrophosphatase"/>
    <property type="match status" value="1"/>
</dbReference>
<dbReference type="GO" id="GO:0008768">
    <property type="term" value="F:UDP-sugar diphosphatase activity"/>
    <property type="evidence" value="ECO:0007669"/>
    <property type="project" value="UniProtKB-EC"/>
</dbReference>
<organism evidence="13 14">
    <name type="scientific">Drosophila rubida</name>
    <dbReference type="NCBI Taxonomy" id="30044"/>
    <lineage>
        <taxon>Eukaryota</taxon>
        <taxon>Metazoa</taxon>
        <taxon>Ecdysozoa</taxon>
        <taxon>Arthropoda</taxon>
        <taxon>Hexapoda</taxon>
        <taxon>Insecta</taxon>
        <taxon>Pterygota</taxon>
        <taxon>Neoptera</taxon>
        <taxon>Endopterygota</taxon>
        <taxon>Diptera</taxon>
        <taxon>Brachycera</taxon>
        <taxon>Muscomorpha</taxon>
        <taxon>Ephydroidea</taxon>
        <taxon>Drosophilidae</taxon>
        <taxon>Drosophila</taxon>
    </lineage>
</organism>
<feature type="non-terminal residue" evidence="13">
    <location>
        <position position="205"/>
    </location>
</feature>
<dbReference type="EMBL" id="JAJJHW010000824">
    <property type="protein sequence ID" value="KAH8381228.1"/>
    <property type="molecule type" value="Genomic_DNA"/>
</dbReference>